<sequence length="203" mass="21655">MTALAAPARIWPLADRLPLLDAWPQDGRDWMLDLSALPRFGLRGPGTAAWLSGRGCPLPDTIHRTAEAPGMTVVRLGGDEVVLLADPLAGPTGLAALRQDWQQAAGPKGFDAWREETWCWLALTGPGLADALPLLTAVDTRPHVFGPGAVVQTRALHMDAVLVRNDRNGQPGLDMLFDVASSDYAADFVADVLAGFQMGRLTG</sequence>
<dbReference type="AlphaFoldDB" id="A0A3D9XPH6"/>
<dbReference type="InterPro" id="IPR027266">
    <property type="entry name" value="TrmE/GcvT-like"/>
</dbReference>
<dbReference type="RefSeq" id="WP_116220448.1">
    <property type="nucleotide sequence ID" value="NZ_CP038196.1"/>
</dbReference>
<gene>
    <name evidence="1" type="ORF">BDD41_0056</name>
</gene>
<organism evidence="1 2">
    <name type="scientific">Paracoccus versutus</name>
    <name type="common">Thiobacillus versutus</name>
    <dbReference type="NCBI Taxonomy" id="34007"/>
    <lineage>
        <taxon>Bacteria</taxon>
        <taxon>Pseudomonadati</taxon>
        <taxon>Pseudomonadota</taxon>
        <taxon>Alphaproteobacteria</taxon>
        <taxon>Rhodobacterales</taxon>
        <taxon>Paracoccaceae</taxon>
        <taxon>Paracoccus</taxon>
    </lineage>
</organism>
<name>A0A3D9XPH6_PARVE</name>
<evidence type="ECO:0000313" key="1">
    <source>
        <dbReference type="EMBL" id="REF71601.1"/>
    </source>
</evidence>
<proteinExistence type="predicted"/>
<dbReference type="SUPFAM" id="SSF103025">
    <property type="entry name" value="Folate-binding domain"/>
    <property type="match status" value="1"/>
</dbReference>
<accession>A0A3D9XPH6</accession>
<protein>
    <submittedName>
        <fullName evidence="1">N-methylglutamate dehydrogenase subunit D</fullName>
    </submittedName>
</protein>
<dbReference type="Gene3D" id="3.30.1360.120">
    <property type="entry name" value="Probable tRNA modification gtpase trme, domain 1"/>
    <property type="match status" value="1"/>
</dbReference>
<dbReference type="Proteomes" id="UP000256941">
    <property type="component" value="Unassembled WGS sequence"/>
</dbReference>
<dbReference type="EMBL" id="QTUJ01000001">
    <property type="protein sequence ID" value="REF71601.1"/>
    <property type="molecule type" value="Genomic_DNA"/>
</dbReference>
<reference evidence="1 2" key="1">
    <citation type="submission" date="2018-08" db="EMBL/GenBank/DDBJ databases">
        <title>Genomic Encyclopedia of Archaeal and Bacterial Type Strains, Phase II (KMG-II): from individual species to whole genera.</title>
        <authorList>
            <person name="Goeker M."/>
        </authorList>
    </citation>
    <scope>NUCLEOTIDE SEQUENCE [LARGE SCALE GENOMIC DNA]</scope>
    <source>
        <strain evidence="1 2">DSM 17099</strain>
    </source>
</reference>
<evidence type="ECO:0000313" key="2">
    <source>
        <dbReference type="Proteomes" id="UP000256941"/>
    </source>
</evidence>
<comment type="caution">
    <text evidence="1">The sequence shown here is derived from an EMBL/GenBank/DDBJ whole genome shotgun (WGS) entry which is preliminary data.</text>
</comment>